<accession>A0A0H4TVX9</accession>
<sequence length="242" mass="25978">LRPERPLPARHQPQQPPLTAPRPRGARDHHPQREAHAAGGGRRAVRQRPPRPRAARREQPPAEVALGHAQGQAGTLPPEPARQARRLLRPLGHRRRPGAEAAPVRPAEEDGARAVQAVRHATAGREGLCPQHQERQADRRAGPAGGLGRARGGDRRSPGPAQPRADPASSRDPGIHAGPRRGICDPDPPARLLRVQRGLRRRPDGGPRAALDRRAARGEGADALDPEPALGGRRLTGRLPDA</sequence>
<dbReference type="AlphaFoldDB" id="A0A0H4TVX9"/>
<feature type="compositionally biased region" description="Basic and acidic residues" evidence="1">
    <location>
        <begin position="25"/>
        <end position="36"/>
    </location>
</feature>
<name>A0A0H4TVX9_9CHLR</name>
<keyword evidence="2" id="KW-0804">Transcription</keyword>
<dbReference type="EMBL" id="KT007059">
    <property type="protein sequence ID" value="AKQ05079.1"/>
    <property type="molecule type" value="Genomic_DNA"/>
</dbReference>
<feature type="compositionally biased region" description="Basic residues" evidence="1">
    <location>
        <begin position="43"/>
        <end position="54"/>
    </location>
</feature>
<proteinExistence type="predicted"/>
<feature type="compositionally biased region" description="Basic and acidic residues" evidence="1">
    <location>
        <begin position="201"/>
        <end position="220"/>
    </location>
</feature>
<dbReference type="GO" id="GO:0000428">
    <property type="term" value="C:DNA-directed RNA polymerase complex"/>
    <property type="evidence" value="ECO:0007669"/>
    <property type="project" value="UniProtKB-KW"/>
</dbReference>
<evidence type="ECO:0000256" key="1">
    <source>
        <dbReference type="SAM" id="MobiDB-lite"/>
    </source>
</evidence>
<evidence type="ECO:0000313" key="2">
    <source>
        <dbReference type="EMBL" id="AKQ05079.1"/>
    </source>
</evidence>
<organism evidence="2">
    <name type="scientific">uncultured Chloroflexi bacterium Rifle_16ft_4_minimus_33257</name>
    <dbReference type="NCBI Taxonomy" id="1665069"/>
    <lineage>
        <taxon>Bacteria</taxon>
        <taxon>Bacillati</taxon>
        <taxon>Chloroflexota</taxon>
        <taxon>environmental samples</taxon>
    </lineage>
</organism>
<feature type="compositionally biased region" description="Basic residues" evidence="1">
    <location>
        <begin position="83"/>
        <end position="96"/>
    </location>
</feature>
<feature type="compositionally biased region" description="Basic and acidic residues" evidence="1">
    <location>
        <begin position="132"/>
        <end position="141"/>
    </location>
</feature>
<feature type="non-terminal residue" evidence="2">
    <location>
        <position position="1"/>
    </location>
</feature>
<reference evidence="2" key="1">
    <citation type="journal article" date="2015" name="ISME J.">
        <title>Aquifer environment selects for microbial species cohorts in sediment and groundwater.</title>
        <authorList>
            <person name="Hug L.A."/>
            <person name="Thomas B.C."/>
            <person name="Brown C.T."/>
            <person name="Frischkorn K.R."/>
            <person name="Williams K.H."/>
            <person name="Tringe S.G."/>
            <person name="Banfield J.F."/>
        </authorList>
    </citation>
    <scope>NUCLEOTIDE SEQUENCE</scope>
</reference>
<feature type="region of interest" description="Disordered" evidence="1">
    <location>
        <begin position="1"/>
        <end position="242"/>
    </location>
</feature>
<protein>
    <submittedName>
        <fullName evidence="2">DNA-directed RNA polymerase</fullName>
    </submittedName>
</protein>
<keyword evidence="2" id="KW-0240">DNA-directed RNA polymerase</keyword>